<dbReference type="RefSeq" id="WP_139165487.1">
    <property type="nucleotide sequence ID" value="NZ_FMVJ01000006.1"/>
</dbReference>
<evidence type="ECO:0000256" key="2">
    <source>
        <dbReference type="ARBA" id="ARBA00022475"/>
    </source>
</evidence>
<feature type="transmembrane region" description="Helical" evidence="6">
    <location>
        <begin position="38"/>
        <end position="55"/>
    </location>
</feature>
<feature type="transmembrane region" description="Helical" evidence="6">
    <location>
        <begin position="67"/>
        <end position="93"/>
    </location>
</feature>
<comment type="subcellular location">
    <subcellularLocation>
        <location evidence="1">Cell membrane</location>
        <topology evidence="1">Multi-pass membrane protein</topology>
    </subcellularLocation>
</comment>
<feature type="transmembrane region" description="Helical" evidence="6">
    <location>
        <begin position="166"/>
        <end position="186"/>
    </location>
</feature>
<dbReference type="GO" id="GO:0005886">
    <property type="term" value="C:plasma membrane"/>
    <property type="evidence" value="ECO:0007669"/>
    <property type="project" value="UniProtKB-SubCell"/>
</dbReference>
<proteinExistence type="predicted"/>
<reference evidence="7 8" key="1">
    <citation type="submission" date="2016-10" db="EMBL/GenBank/DDBJ databases">
        <authorList>
            <person name="de Groot N.N."/>
        </authorList>
    </citation>
    <scope>NUCLEOTIDE SEQUENCE [LARGE SCALE GENOMIC DNA]</scope>
    <source>
        <strain evidence="7 8">CGMCC 1.7666</strain>
    </source>
</reference>
<sequence length="282" mass="30578">MVDAIFLSAEPRMSATPYIPYCGSPPVPGQLTWNTDPALIAIMSGVIALYALGRRKQERPDRYRQSCFYVGWILVAAALISPLCNLSVALFSARVTQHMVLTLIAAPLVVLGRPGEVLLRLLPNRAPANISLQSGALPAIATVSFAISLWVWHLPGPYDLTLQSDLAYWAMHLTIFGTALLLWYALFERLGCISIALLVGFGTTVQMSLLSALLTSAPRPLFSSHFGTTWPWGLSPVEDQQLGGLIMWVPGGTLFTVIGVVAFGAWLRALSVQADGTKLYKP</sequence>
<protein>
    <submittedName>
        <fullName evidence="7">Putative membrane protein</fullName>
    </submittedName>
</protein>
<dbReference type="Pfam" id="PF09678">
    <property type="entry name" value="Caa3_CtaG"/>
    <property type="match status" value="1"/>
</dbReference>
<keyword evidence="8" id="KW-1185">Reference proteome</keyword>
<evidence type="ECO:0000256" key="5">
    <source>
        <dbReference type="ARBA" id="ARBA00023136"/>
    </source>
</evidence>
<dbReference type="AlphaFoldDB" id="A0A1G5J065"/>
<evidence type="ECO:0000256" key="6">
    <source>
        <dbReference type="SAM" id="Phobius"/>
    </source>
</evidence>
<organism evidence="7 8">
    <name type="scientific">Microvirga guangxiensis</name>
    <dbReference type="NCBI Taxonomy" id="549386"/>
    <lineage>
        <taxon>Bacteria</taxon>
        <taxon>Pseudomonadati</taxon>
        <taxon>Pseudomonadota</taxon>
        <taxon>Alphaproteobacteria</taxon>
        <taxon>Hyphomicrobiales</taxon>
        <taxon>Methylobacteriaceae</taxon>
        <taxon>Microvirga</taxon>
    </lineage>
</organism>
<name>A0A1G5J065_9HYPH</name>
<feature type="transmembrane region" description="Helical" evidence="6">
    <location>
        <begin position="99"/>
        <end position="122"/>
    </location>
</feature>
<keyword evidence="5 6" id="KW-0472">Membrane</keyword>
<dbReference type="EMBL" id="FMVJ01000006">
    <property type="protein sequence ID" value="SCY81755.1"/>
    <property type="molecule type" value="Genomic_DNA"/>
</dbReference>
<keyword evidence="3 6" id="KW-0812">Transmembrane</keyword>
<dbReference type="Proteomes" id="UP000199569">
    <property type="component" value="Unassembled WGS sequence"/>
</dbReference>
<dbReference type="InterPro" id="IPR019108">
    <property type="entry name" value="Caa3_assmbl_CtaG-rel"/>
</dbReference>
<feature type="transmembrane region" description="Helical" evidence="6">
    <location>
        <begin position="193"/>
        <end position="214"/>
    </location>
</feature>
<accession>A0A1G5J065</accession>
<evidence type="ECO:0000256" key="1">
    <source>
        <dbReference type="ARBA" id="ARBA00004651"/>
    </source>
</evidence>
<evidence type="ECO:0000256" key="3">
    <source>
        <dbReference type="ARBA" id="ARBA00022692"/>
    </source>
</evidence>
<evidence type="ECO:0000313" key="8">
    <source>
        <dbReference type="Proteomes" id="UP000199569"/>
    </source>
</evidence>
<keyword evidence="4 6" id="KW-1133">Transmembrane helix</keyword>
<keyword evidence="2" id="KW-1003">Cell membrane</keyword>
<evidence type="ECO:0000313" key="7">
    <source>
        <dbReference type="EMBL" id="SCY81755.1"/>
    </source>
</evidence>
<gene>
    <name evidence="7" type="ORF">SAMN02927923_02426</name>
</gene>
<feature type="transmembrane region" description="Helical" evidence="6">
    <location>
        <begin position="134"/>
        <end position="154"/>
    </location>
</feature>
<feature type="transmembrane region" description="Helical" evidence="6">
    <location>
        <begin position="245"/>
        <end position="267"/>
    </location>
</feature>
<dbReference type="STRING" id="549386.SAMN02927923_02426"/>
<dbReference type="OrthoDB" id="259025at2"/>
<evidence type="ECO:0000256" key="4">
    <source>
        <dbReference type="ARBA" id="ARBA00022989"/>
    </source>
</evidence>